<evidence type="ECO:0000256" key="1">
    <source>
        <dbReference type="SAM" id="MobiDB-lite"/>
    </source>
</evidence>
<feature type="region of interest" description="Disordered" evidence="1">
    <location>
        <begin position="39"/>
        <end position="64"/>
    </location>
</feature>
<dbReference type="EMBL" id="FMHW01000002">
    <property type="protein sequence ID" value="SCL42191.1"/>
    <property type="molecule type" value="Genomic_DNA"/>
</dbReference>
<dbReference type="Proteomes" id="UP000198959">
    <property type="component" value="Unassembled WGS sequence"/>
</dbReference>
<protein>
    <submittedName>
        <fullName evidence="2">Uncharacterized protein</fullName>
    </submittedName>
</protein>
<evidence type="ECO:0000313" key="3">
    <source>
        <dbReference type="Proteomes" id="UP000198959"/>
    </source>
</evidence>
<name>A0A1C6TKA4_9ACTN</name>
<dbReference type="GO" id="GO:0009253">
    <property type="term" value="P:peptidoglycan catabolic process"/>
    <property type="evidence" value="ECO:0007669"/>
    <property type="project" value="InterPro"/>
</dbReference>
<sequence>MVCREYDIAPRRATVAEMKANPKVRAFYGHNDMRLAWGGTSHTDPVPTSPGTTCWTGQARHERR</sequence>
<organism evidence="2 3">
    <name type="scientific">Micromonospora pallida</name>
    <dbReference type="NCBI Taxonomy" id="145854"/>
    <lineage>
        <taxon>Bacteria</taxon>
        <taxon>Bacillati</taxon>
        <taxon>Actinomycetota</taxon>
        <taxon>Actinomycetes</taxon>
        <taxon>Micromonosporales</taxon>
        <taxon>Micromonosporaceae</taxon>
        <taxon>Micromonospora</taxon>
    </lineage>
</organism>
<dbReference type="Gene3D" id="3.40.80.10">
    <property type="entry name" value="Peptidoglycan recognition protein-like"/>
    <property type="match status" value="1"/>
</dbReference>
<dbReference type="GO" id="GO:0008745">
    <property type="term" value="F:N-acetylmuramoyl-L-alanine amidase activity"/>
    <property type="evidence" value="ECO:0007669"/>
    <property type="project" value="InterPro"/>
</dbReference>
<keyword evidence="3" id="KW-1185">Reference proteome</keyword>
<gene>
    <name evidence="2" type="ORF">GA0074692_6702</name>
</gene>
<dbReference type="AlphaFoldDB" id="A0A1C6TKA4"/>
<reference evidence="3" key="1">
    <citation type="submission" date="2016-06" db="EMBL/GenBank/DDBJ databases">
        <authorList>
            <person name="Varghese N."/>
            <person name="Submissions Spin"/>
        </authorList>
    </citation>
    <scope>NUCLEOTIDE SEQUENCE [LARGE SCALE GENOMIC DNA]</scope>
    <source>
        <strain evidence="3">DSM 43817</strain>
    </source>
</reference>
<proteinExistence type="predicted"/>
<evidence type="ECO:0000313" key="2">
    <source>
        <dbReference type="EMBL" id="SCL42191.1"/>
    </source>
</evidence>
<dbReference type="InterPro" id="IPR036505">
    <property type="entry name" value="Amidase/PGRP_sf"/>
</dbReference>
<accession>A0A1C6TKA4</accession>